<organism evidence="2">
    <name type="scientific">Melampsora larici-populina (strain 98AG31 / pathotype 3-4-7)</name>
    <name type="common">Poplar leaf rust fungus</name>
    <dbReference type="NCBI Taxonomy" id="747676"/>
    <lineage>
        <taxon>Eukaryota</taxon>
        <taxon>Fungi</taxon>
        <taxon>Dikarya</taxon>
        <taxon>Basidiomycota</taxon>
        <taxon>Pucciniomycotina</taxon>
        <taxon>Pucciniomycetes</taxon>
        <taxon>Pucciniales</taxon>
        <taxon>Melampsoraceae</taxon>
        <taxon>Melampsora</taxon>
    </lineage>
</organism>
<evidence type="ECO:0000313" key="2">
    <source>
        <dbReference type="Proteomes" id="UP000001072"/>
    </source>
</evidence>
<dbReference type="KEGG" id="mlr:MELLADRAFT_57105"/>
<protein>
    <submittedName>
        <fullName evidence="1">Uncharacterized protein</fullName>
    </submittedName>
</protein>
<dbReference type="AlphaFoldDB" id="F4RY71"/>
<accession>F4RY71</accession>
<dbReference type="HOGENOM" id="CLU_2722724_0_0_1"/>
<dbReference type="GeneID" id="18929085"/>
<dbReference type="VEuPathDB" id="FungiDB:MELLADRAFT_57105"/>
<proteinExistence type="predicted"/>
<dbReference type="InParanoid" id="F4RY71"/>
<evidence type="ECO:0000313" key="1">
    <source>
        <dbReference type="EMBL" id="EGG02689.1"/>
    </source>
</evidence>
<sequence length="72" mass="7172">MTVFSEADGEIVGGEKCTVVTSAGLGRLLVAYSIRSVGAGDPDTNASGFHWYLGAGGAGGDSTAAALFSFRA</sequence>
<dbReference type="EMBL" id="GL883129">
    <property type="protein sequence ID" value="EGG02689.1"/>
    <property type="molecule type" value="Genomic_DNA"/>
</dbReference>
<reference evidence="2" key="1">
    <citation type="journal article" date="2011" name="Proc. Natl. Acad. Sci. U.S.A.">
        <title>Obligate biotrophy features unraveled by the genomic analysis of rust fungi.</title>
        <authorList>
            <person name="Duplessis S."/>
            <person name="Cuomo C.A."/>
            <person name="Lin Y.-C."/>
            <person name="Aerts A."/>
            <person name="Tisserant E."/>
            <person name="Veneault-Fourrey C."/>
            <person name="Joly D.L."/>
            <person name="Hacquard S."/>
            <person name="Amselem J."/>
            <person name="Cantarel B.L."/>
            <person name="Chiu R."/>
            <person name="Coutinho P.M."/>
            <person name="Feau N."/>
            <person name="Field M."/>
            <person name="Frey P."/>
            <person name="Gelhaye E."/>
            <person name="Goldberg J."/>
            <person name="Grabherr M.G."/>
            <person name="Kodira C.D."/>
            <person name="Kohler A."/>
            <person name="Kuees U."/>
            <person name="Lindquist E.A."/>
            <person name="Lucas S.M."/>
            <person name="Mago R."/>
            <person name="Mauceli E."/>
            <person name="Morin E."/>
            <person name="Murat C."/>
            <person name="Pangilinan J.L."/>
            <person name="Park R."/>
            <person name="Pearson M."/>
            <person name="Quesneville H."/>
            <person name="Rouhier N."/>
            <person name="Sakthikumar S."/>
            <person name="Salamov A.A."/>
            <person name="Schmutz J."/>
            <person name="Selles B."/>
            <person name="Shapiro H."/>
            <person name="Tanguay P."/>
            <person name="Tuskan G.A."/>
            <person name="Henrissat B."/>
            <person name="Van de Peer Y."/>
            <person name="Rouze P."/>
            <person name="Ellis J.G."/>
            <person name="Dodds P.N."/>
            <person name="Schein J.E."/>
            <person name="Zhong S."/>
            <person name="Hamelin R.C."/>
            <person name="Grigoriev I.V."/>
            <person name="Szabo L.J."/>
            <person name="Martin F."/>
        </authorList>
    </citation>
    <scope>NUCLEOTIDE SEQUENCE [LARGE SCALE GENOMIC DNA]</scope>
    <source>
        <strain evidence="2">98AG31 / pathotype 3-4-7</strain>
    </source>
</reference>
<dbReference type="RefSeq" id="XP_007414091.1">
    <property type="nucleotide sequence ID" value="XM_007414029.1"/>
</dbReference>
<dbReference type="Proteomes" id="UP000001072">
    <property type="component" value="Unassembled WGS sequence"/>
</dbReference>
<gene>
    <name evidence="1" type="ORF">MELLADRAFT_57105</name>
</gene>
<name>F4RY71_MELLP</name>
<keyword evidence="2" id="KW-1185">Reference proteome</keyword>